<keyword evidence="3" id="KW-0433">Leucine-rich repeat</keyword>
<keyword evidence="9" id="KW-0521">NADP</keyword>
<evidence type="ECO:0000256" key="6">
    <source>
        <dbReference type="ARBA" id="ARBA00022695"/>
    </source>
</evidence>
<comment type="caution">
    <text evidence="10">The sequence shown here is derived from an EMBL/GenBank/DDBJ whole genome shotgun (WGS) entry which is preliminary data.</text>
</comment>
<dbReference type="GO" id="GO:0106274">
    <property type="term" value="F:NAD+-protein-arginine ADP-ribosyltransferase activity"/>
    <property type="evidence" value="ECO:0007669"/>
    <property type="project" value="UniProtKB-EC"/>
</dbReference>
<dbReference type="InterPro" id="IPR000768">
    <property type="entry name" value="ART"/>
</dbReference>
<dbReference type="GO" id="GO:0048471">
    <property type="term" value="C:perinuclear region of cytoplasm"/>
    <property type="evidence" value="ECO:0007669"/>
    <property type="project" value="TreeGrafter"/>
</dbReference>
<keyword evidence="6" id="KW-0548">Nucleotidyltransferase</keyword>
<dbReference type="InterPro" id="IPR027038">
    <property type="entry name" value="RanGap"/>
</dbReference>
<dbReference type="SUPFAM" id="SSF56399">
    <property type="entry name" value="ADP-ribosylation"/>
    <property type="match status" value="1"/>
</dbReference>
<evidence type="ECO:0000256" key="2">
    <source>
        <dbReference type="ARBA" id="ARBA00022468"/>
    </source>
</evidence>
<dbReference type="PANTHER" id="PTHR24113:SF12">
    <property type="entry name" value="RAN GTPASE-ACTIVATING PROTEIN 1"/>
    <property type="match status" value="1"/>
</dbReference>
<dbReference type="OrthoDB" id="120976at2759"/>
<dbReference type="AlphaFoldDB" id="A0A814MBV1"/>
<dbReference type="Gene3D" id="3.80.10.10">
    <property type="entry name" value="Ribonuclease Inhibitor"/>
    <property type="match status" value="2"/>
</dbReference>
<accession>A0A814MBV1</accession>
<dbReference type="GO" id="GO:0016779">
    <property type="term" value="F:nucleotidyltransferase activity"/>
    <property type="evidence" value="ECO:0007669"/>
    <property type="project" value="UniProtKB-KW"/>
</dbReference>
<evidence type="ECO:0000256" key="1">
    <source>
        <dbReference type="ARBA" id="ARBA00009558"/>
    </source>
</evidence>
<gene>
    <name evidence="10" type="ORF">EDS130_LOCUS18773</name>
</gene>
<evidence type="ECO:0000256" key="9">
    <source>
        <dbReference type="RuleBase" id="RU361228"/>
    </source>
</evidence>
<dbReference type="EC" id="2.4.2.31" evidence="9"/>
<dbReference type="Gene3D" id="3.90.176.10">
    <property type="entry name" value="Toxin ADP-ribosyltransferase, Chain A, domain 1"/>
    <property type="match status" value="1"/>
</dbReference>
<keyword evidence="5 9" id="KW-0808">Transferase</keyword>
<dbReference type="Proteomes" id="UP000663852">
    <property type="component" value="Unassembled WGS sequence"/>
</dbReference>
<name>A0A814MBV1_ADIRI</name>
<protein>
    <recommendedName>
        <fullName evidence="9">NAD(P)(+)--arginine ADP-ribosyltransferase</fullName>
        <ecNumber evidence="9">2.4.2.31</ecNumber>
    </recommendedName>
    <alternativeName>
        <fullName evidence="9">Mono(ADP-ribosyl)transferase</fullName>
    </alternativeName>
</protein>
<dbReference type="PANTHER" id="PTHR24113">
    <property type="entry name" value="RAN GTPASE-ACTIVATING PROTEIN 1"/>
    <property type="match status" value="1"/>
</dbReference>
<comment type="catalytic activity">
    <reaction evidence="8 9">
        <text>L-arginyl-[protein] + NAD(+) = N(omega)-(ADP-D-ribosyl)-L-arginyl-[protein] + nicotinamide + H(+)</text>
        <dbReference type="Rhea" id="RHEA:19149"/>
        <dbReference type="Rhea" id="RHEA-COMP:10532"/>
        <dbReference type="Rhea" id="RHEA-COMP:15087"/>
        <dbReference type="ChEBI" id="CHEBI:15378"/>
        <dbReference type="ChEBI" id="CHEBI:17154"/>
        <dbReference type="ChEBI" id="CHEBI:29965"/>
        <dbReference type="ChEBI" id="CHEBI:57540"/>
        <dbReference type="ChEBI" id="CHEBI:142554"/>
        <dbReference type="EC" id="2.4.2.31"/>
    </reaction>
</comment>
<dbReference type="InterPro" id="IPR032675">
    <property type="entry name" value="LRR_dom_sf"/>
</dbReference>
<dbReference type="GO" id="GO:0031267">
    <property type="term" value="F:small GTPase binding"/>
    <property type="evidence" value="ECO:0007669"/>
    <property type="project" value="TreeGrafter"/>
</dbReference>
<dbReference type="InterPro" id="IPR001611">
    <property type="entry name" value="Leu-rich_rpt"/>
</dbReference>
<proteinExistence type="inferred from homology"/>
<reference evidence="10" key="1">
    <citation type="submission" date="2021-02" db="EMBL/GenBank/DDBJ databases">
        <authorList>
            <person name="Nowell W R."/>
        </authorList>
    </citation>
    <scope>NUCLEOTIDE SEQUENCE</scope>
</reference>
<dbReference type="PROSITE" id="PS51996">
    <property type="entry name" value="TR_MART"/>
    <property type="match status" value="1"/>
</dbReference>
<evidence type="ECO:0000313" key="11">
    <source>
        <dbReference type="Proteomes" id="UP000663852"/>
    </source>
</evidence>
<evidence type="ECO:0000256" key="5">
    <source>
        <dbReference type="ARBA" id="ARBA00022679"/>
    </source>
</evidence>
<dbReference type="GO" id="GO:0005096">
    <property type="term" value="F:GTPase activator activity"/>
    <property type="evidence" value="ECO:0007669"/>
    <property type="project" value="UniProtKB-KW"/>
</dbReference>
<keyword evidence="4 9" id="KW-0328">Glycosyltransferase</keyword>
<dbReference type="GO" id="GO:0005829">
    <property type="term" value="C:cytosol"/>
    <property type="evidence" value="ECO:0007669"/>
    <property type="project" value="TreeGrafter"/>
</dbReference>
<organism evidence="10 11">
    <name type="scientific">Adineta ricciae</name>
    <name type="common">Rotifer</name>
    <dbReference type="NCBI Taxonomy" id="249248"/>
    <lineage>
        <taxon>Eukaryota</taxon>
        <taxon>Metazoa</taxon>
        <taxon>Spiralia</taxon>
        <taxon>Gnathifera</taxon>
        <taxon>Rotifera</taxon>
        <taxon>Eurotatoria</taxon>
        <taxon>Bdelloidea</taxon>
        <taxon>Adinetida</taxon>
        <taxon>Adinetidae</taxon>
        <taxon>Adineta</taxon>
    </lineage>
</organism>
<evidence type="ECO:0000256" key="7">
    <source>
        <dbReference type="ARBA" id="ARBA00022737"/>
    </source>
</evidence>
<dbReference type="Pfam" id="PF01129">
    <property type="entry name" value="ART"/>
    <property type="match status" value="1"/>
</dbReference>
<dbReference type="Pfam" id="PF13516">
    <property type="entry name" value="LRR_6"/>
    <property type="match status" value="2"/>
</dbReference>
<keyword evidence="9" id="KW-0520">NAD</keyword>
<dbReference type="EMBL" id="CAJNOJ010000088">
    <property type="protein sequence ID" value="CAF1077472.1"/>
    <property type="molecule type" value="Genomic_DNA"/>
</dbReference>
<dbReference type="SMART" id="SM00368">
    <property type="entry name" value="LRR_RI"/>
    <property type="match status" value="4"/>
</dbReference>
<comment type="similarity">
    <text evidence="1 9">Belongs to the Arg-specific ADP-ribosyltransferase family.</text>
</comment>
<evidence type="ECO:0000313" key="10">
    <source>
        <dbReference type="EMBL" id="CAF1077472.1"/>
    </source>
</evidence>
<dbReference type="GO" id="GO:0006913">
    <property type="term" value="P:nucleocytoplasmic transport"/>
    <property type="evidence" value="ECO:0007669"/>
    <property type="project" value="TreeGrafter"/>
</dbReference>
<sequence length="509" mass="57672">MASSENDEASNERLRFTDIADEPRRMLPPISGFESEPLVSLEEAVQPLVKHICTIEQQAQIAKRNCKQNSVHDLTMDESASIRLYTMECKPNEQCLYYVLNQTLRSEDRSLLKDWFRYLRLIINALAKIPSSPSCLLFRGVKLNLSQDYPLGTKLFWWGFSSCTTSMEMLEKGPFLGAKGARTLFHIDCYSSRDIREYSAHAKEYEALLLPARQFQIVSSLNAGHDLYVIHLREVEPEFSPIVIPPVKKKSSIIHIPDIIKPAVPLPDNPELESHLARLQHRSNLNLDGWRLSDQDMSFIAEQAISNKQCVKVSIRNSPIASQGLSALATAVRDSITIEELDLSNANLTDNDLGLLAQHISIDQSLAVKQWSCCGLVKVKELTKAPIKLLQLSNNHIGDKGMEYLVEVLKNKRTLVELHLNGNRISDHGVRLLATILSTPTINLQKLYLHNNPRISDLGIDHLIGMLRTNRLLNTLWLIDCNLTNAGRQRLRDTVATRKHFYLNVEQFN</sequence>
<dbReference type="GO" id="GO:0005634">
    <property type="term" value="C:nucleus"/>
    <property type="evidence" value="ECO:0007669"/>
    <property type="project" value="TreeGrafter"/>
</dbReference>
<evidence type="ECO:0000256" key="8">
    <source>
        <dbReference type="ARBA" id="ARBA00047597"/>
    </source>
</evidence>
<keyword evidence="7" id="KW-0677">Repeat</keyword>
<evidence type="ECO:0000256" key="4">
    <source>
        <dbReference type="ARBA" id="ARBA00022676"/>
    </source>
</evidence>
<dbReference type="SUPFAM" id="SSF52047">
    <property type="entry name" value="RNI-like"/>
    <property type="match status" value="1"/>
</dbReference>
<keyword evidence="2" id="KW-0343">GTPase activation</keyword>
<evidence type="ECO:0000256" key="3">
    <source>
        <dbReference type="ARBA" id="ARBA00022614"/>
    </source>
</evidence>